<feature type="compositionally biased region" description="Acidic residues" evidence="7">
    <location>
        <begin position="418"/>
        <end position="433"/>
    </location>
</feature>
<evidence type="ECO:0000256" key="8">
    <source>
        <dbReference type="SAM" id="SignalP"/>
    </source>
</evidence>
<dbReference type="AlphaFoldDB" id="A0A8C6KAE9"/>
<dbReference type="Gene3D" id="3.30.505.10">
    <property type="entry name" value="SH2 domain"/>
    <property type="match status" value="1"/>
</dbReference>
<organism evidence="13 14">
    <name type="scientific">Nothobranchius furzeri</name>
    <name type="common">Turquoise killifish</name>
    <dbReference type="NCBI Taxonomy" id="105023"/>
    <lineage>
        <taxon>Eukaryota</taxon>
        <taxon>Metazoa</taxon>
        <taxon>Chordata</taxon>
        <taxon>Craniata</taxon>
        <taxon>Vertebrata</taxon>
        <taxon>Euteleostomi</taxon>
        <taxon>Actinopterygii</taxon>
        <taxon>Neopterygii</taxon>
        <taxon>Teleostei</taxon>
        <taxon>Neoteleostei</taxon>
        <taxon>Acanthomorphata</taxon>
        <taxon>Ovalentaria</taxon>
        <taxon>Atherinomorphae</taxon>
        <taxon>Cyprinodontiformes</taxon>
        <taxon>Nothobranchiidae</taxon>
        <taxon>Nothobranchius</taxon>
    </lineage>
</organism>
<dbReference type="SUPFAM" id="SSF109993">
    <property type="entry name" value="VPS9 domain"/>
    <property type="match status" value="1"/>
</dbReference>
<dbReference type="PROSITE" id="PS50001">
    <property type="entry name" value="SH2"/>
    <property type="match status" value="1"/>
</dbReference>
<dbReference type="InterPro" id="IPR000159">
    <property type="entry name" value="RA_dom"/>
</dbReference>
<name>A0A8C6KAE9_NOTFU</name>
<dbReference type="PROSITE" id="PS50057">
    <property type="entry name" value="FERM_3"/>
    <property type="match status" value="1"/>
</dbReference>
<evidence type="ECO:0000256" key="6">
    <source>
        <dbReference type="PROSITE-ProRule" id="PRU00191"/>
    </source>
</evidence>
<dbReference type="InterPro" id="IPR037191">
    <property type="entry name" value="VPS9_dom_sf"/>
</dbReference>
<dbReference type="Pfam" id="PF23268">
    <property type="entry name" value="RIN1"/>
    <property type="match status" value="1"/>
</dbReference>
<evidence type="ECO:0000259" key="11">
    <source>
        <dbReference type="PROSITE" id="PS50200"/>
    </source>
</evidence>
<feature type="compositionally biased region" description="Polar residues" evidence="7">
    <location>
        <begin position="306"/>
        <end position="318"/>
    </location>
</feature>
<gene>
    <name evidence="13" type="primary">RIN2</name>
</gene>
<dbReference type="PANTHER" id="PTHR23101:SF51">
    <property type="entry name" value="RAS AND RAB INTERACTOR 2"/>
    <property type="match status" value="1"/>
</dbReference>
<protein>
    <submittedName>
        <fullName evidence="13">Ras and Rab interactor 2</fullName>
    </submittedName>
</protein>
<feature type="compositionally biased region" description="Basic and acidic residues" evidence="7">
    <location>
        <begin position="294"/>
        <end position="304"/>
    </location>
</feature>
<evidence type="ECO:0000256" key="4">
    <source>
        <dbReference type="ARBA" id="ARBA00022490"/>
    </source>
</evidence>
<sequence>MCFWCVCVCVCFQLIDDSAWEISTLKEMGKNTISAEEEQRTETLMRLIEPGSFFSQNFPHVRRGAGEDSSYESLHQRLNVLDRLVHTHPVWLQLGLSHEDAARTLQDQPEGSFVVRKCDSLQTKVLCVRMDEDSTAPIRDFPVEESEEAFSLEGSRLRFADFFCLMAFCCISRDVLPCTLKLPEAIAAARTSADLQEVARLGAGFWGSRLCSRRAGSEPVVRSAAPHRPPPPPHTPASSPAALLYPHLQTRTPSELSSSQSNGALCFYNPLFIKVHQPDGGDQKSTCNTATQGLKEESREKETTNTEDQILGSDSSRLFGSDHRDSRQPAHRHLQRFSKHSFCKRQARCSPTHGAGERSQSPVKSYFTITGSAPFGPQQTMPVMVAWINDTKEKSNQPSFSTQLPFPCPSTHLRSNDIDIDFDDEDDEDEEEHECSISPESDQNQDVTARPRGGSSRRSSSGSGQSFQNAVRGNLRKMSGVFSSLLTPEKRTIRKVRDLSKDGSSNFGSMVQEFLRVMREDAERHTSEMEMLQTIRQFMTQMKTYLLQSSEIEPPIDYLISENEIDQVLEKALLKCVLKPLKPVLSSALQKIQERNGQLQKLRDNLHLAGAKKPEEVGDALLPDSVAIEKIKQKFQTLCKLYNPEKKVVALLRVCKLIYKVMEESSGRLYGADEFLPMLTYVLAQCDMPQLDSEIVYTMELLDPSLLTGEGGYYLTSAYGAMSIIKDFQKNQPAMVLSPKTRDTLHQWHRRRTAQHSARHSAPCIEDLQSFLRVALQDPNSGCTARTVAVEPQATVEEVCHVCAQKFEVLEPENYGLFLQTDGRSQQLAPESHPQRIKAELLSGSQEQPFHFIYRRVATD</sequence>
<comment type="similarity">
    <text evidence="2">Belongs to the RIN (Ras interaction/interference) family.</text>
</comment>
<dbReference type="PANTHER" id="PTHR23101">
    <property type="entry name" value="RAB GDP/GTP EXCHANGE FACTOR"/>
    <property type="match status" value="1"/>
</dbReference>
<dbReference type="Pfam" id="PF02204">
    <property type="entry name" value="VPS9"/>
    <property type="match status" value="1"/>
</dbReference>
<feature type="compositionally biased region" description="Low complexity" evidence="7">
    <location>
        <begin position="450"/>
        <end position="466"/>
    </location>
</feature>
<keyword evidence="14" id="KW-1185">Reference proteome</keyword>
<dbReference type="GeneTree" id="ENSGT00940000154866"/>
<dbReference type="GO" id="GO:0030947">
    <property type="term" value="P:regulation of vascular endothelial growth factor receptor signaling pathway"/>
    <property type="evidence" value="ECO:0007669"/>
    <property type="project" value="Ensembl"/>
</dbReference>
<evidence type="ECO:0000313" key="13">
    <source>
        <dbReference type="Ensembl" id="ENSNFUP00015002096.1"/>
    </source>
</evidence>
<dbReference type="GO" id="GO:0005096">
    <property type="term" value="F:GTPase activator activity"/>
    <property type="evidence" value="ECO:0007669"/>
    <property type="project" value="UniProtKB-KW"/>
</dbReference>
<dbReference type="PROSITE" id="PS51205">
    <property type="entry name" value="VPS9"/>
    <property type="match status" value="1"/>
</dbReference>
<feature type="region of interest" description="Disordered" evidence="7">
    <location>
        <begin position="293"/>
        <end position="334"/>
    </location>
</feature>
<dbReference type="GO" id="GO:0031267">
    <property type="term" value="F:small GTPase binding"/>
    <property type="evidence" value="ECO:0007669"/>
    <property type="project" value="TreeGrafter"/>
</dbReference>
<evidence type="ECO:0000259" key="12">
    <source>
        <dbReference type="PROSITE" id="PS51205"/>
    </source>
</evidence>
<dbReference type="GO" id="GO:0007165">
    <property type="term" value="P:signal transduction"/>
    <property type="evidence" value="ECO:0007669"/>
    <property type="project" value="InterPro"/>
</dbReference>
<feature type="domain" description="SH2" evidence="9">
    <location>
        <begin position="91"/>
        <end position="184"/>
    </location>
</feature>
<dbReference type="GO" id="GO:0016192">
    <property type="term" value="P:vesicle-mediated transport"/>
    <property type="evidence" value="ECO:0007669"/>
    <property type="project" value="InterPro"/>
</dbReference>
<reference evidence="13" key="1">
    <citation type="submission" date="2014-08" db="EMBL/GenBank/DDBJ databases">
        <authorList>
            <person name="Senf B."/>
            <person name="Petzold A."/>
            <person name="Downie B.R."/>
            <person name="Koch P."/>
            <person name="Platzer M."/>
        </authorList>
    </citation>
    <scope>NUCLEOTIDE SEQUENCE [LARGE SCALE GENOMIC DNA]</scope>
    <source>
        <strain evidence="13">GRZ</strain>
    </source>
</reference>
<evidence type="ECO:0000256" key="2">
    <source>
        <dbReference type="ARBA" id="ARBA00006919"/>
    </source>
</evidence>
<keyword evidence="3" id="KW-0343">GTPase activation</keyword>
<evidence type="ECO:0000259" key="9">
    <source>
        <dbReference type="PROSITE" id="PS50001"/>
    </source>
</evidence>
<dbReference type="GO" id="GO:1903670">
    <property type="term" value="P:regulation of sprouting angiogenesis"/>
    <property type="evidence" value="ECO:0007669"/>
    <property type="project" value="Ensembl"/>
</dbReference>
<feature type="chain" id="PRO_5034391836" evidence="8">
    <location>
        <begin position="20"/>
        <end position="860"/>
    </location>
</feature>
<evidence type="ECO:0000259" key="10">
    <source>
        <dbReference type="PROSITE" id="PS50057"/>
    </source>
</evidence>
<dbReference type="SMART" id="SM00314">
    <property type="entry name" value="RA"/>
    <property type="match status" value="1"/>
</dbReference>
<keyword evidence="5 6" id="KW-0727">SH2 domain</keyword>
<dbReference type="GO" id="GO:0030139">
    <property type="term" value="C:endocytic vesicle"/>
    <property type="evidence" value="ECO:0007669"/>
    <property type="project" value="TreeGrafter"/>
</dbReference>
<accession>A0A8C6KAE9</accession>
<evidence type="ECO:0000256" key="7">
    <source>
        <dbReference type="SAM" id="MobiDB-lite"/>
    </source>
</evidence>
<keyword evidence="8" id="KW-0732">Signal</keyword>
<dbReference type="GO" id="GO:0005085">
    <property type="term" value="F:guanyl-nucleotide exchange factor activity"/>
    <property type="evidence" value="ECO:0007669"/>
    <property type="project" value="InterPro"/>
</dbReference>
<dbReference type="SMART" id="SM00167">
    <property type="entry name" value="VPS9"/>
    <property type="match status" value="1"/>
</dbReference>
<keyword evidence="4" id="KW-0963">Cytoplasm</keyword>
<dbReference type="Pfam" id="PF00788">
    <property type="entry name" value="RA"/>
    <property type="match status" value="1"/>
</dbReference>
<dbReference type="GO" id="GO:0005829">
    <property type="term" value="C:cytosol"/>
    <property type="evidence" value="ECO:0007669"/>
    <property type="project" value="TreeGrafter"/>
</dbReference>
<dbReference type="InterPro" id="IPR000980">
    <property type="entry name" value="SH2"/>
</dbReference>
<dbReference type="InterPro" id="IPR036860">
    <property type="entry name" value="SH2_dom_sf"/>
</dbReference>
<feature type="domain" description="VPS9" evidence="12">
    <location>
        <begin position="593"/>
        <end position="734"/>
    </location>
</feature>
<dbReference type="Gene3D" id="1.20.1050.80">
    <property type="entry name" value="VPS9 domain"/>
    <property type="match status" value="1"/>
</dbReference>
<dbReference type="FunFam" id="1.20.1050.80:FF:000002">
    <property type="entry name" value="Ras and Rab interactor 2"/>
    <property type="match status" value="1"/>
</dbReference>
<feature type="region of interest" description="Disordered" evidence="7">
    <location>
        <begin position="219"/>
        <end position="241"/>
    </location>
</feature>
<dbReference type="SUPFAM" id="SSF55550">
    <property type="entry name" value="SH2 domain"/>
    <property type="match status" value="1"/>
</dbReference>
<reference evidence="13" key="2">
    <citation type="submission" date="2025-08" db="UniProtKB">
        <authorList>
            <consortium name="Ensembl"/>
        </authorList>
    </citation>
    <scope>IDENTIFICATION</scope>
</reference>
<feature type="domain" description="FERM" evidence="10">
    <location>
        <begin position="770"/>
        <end position="860"/>
    </location>
</feature>
<dbReference type="Proteomes" id="UP000694548">
    <property type="component" value="Chromosome sgr03"/>
</dbReference>
<dbReference type="InterPro" id="IPR000299">
    <property type="entry name" value="FERM_domain"/>
</dbReference>
<comment type="subcellular location">
    <subcellularLocation>
        <location evidence="1">Cytoplasm</location>
    </subcellularLocation>
</comment>
<evidence type="ECO:0000256" key="1">
    <source>
        <dbReference type="ARBA" id="ARBA00004496"/>
    </source>
</evidence>
<proteinExistence type="inferred from homology"/>
<feature type="signal peptide" evidence="8">
    <location>
        <begin position="1"/>
        <end position="19"/>
    </location>
</feature>
<evidence type="ECO:0000313" key="14">
    <source>
        <dbReference type="Proteomes" id="UP000694548"/>
    </source>
</evidence>
<dbReference type="InterPro" id="IPR045046">
    <property type="entry name" value="Vps9-like"/>
</dbReference>
<reference evidence="13" key="3">
    <citation type="submission" date="2025-09" db="UniProtKB">
        <authorList>
            <consortium name="Ensembl"/>
        </authorList>
    </citation>
    <scope>IDENTIFICATION</scope>
</reference>
<dbReference type="PROSITE" id="PS50200">
    <property type="entry name" value="RA"/>
    <property type="match status" value="1"/>
</dbReference>
<dbReference type="InterPro" id="IPR003123">
    <property type="entry name" value="VPS9"/>
</dbReference>
<evidence type="ECO:0000256" key="5">
    <source>
        <dbReference type="ARBA" id="ARBA00022999"/>
    </source>
</evidence>
<dbReference type="Ensembl" id="ENSNFUT00015002248.1">
    <property type="protein sequence ID" value="ENSNFUP00015002096.1"/>
    <property type="gene ID" value="ENSNFUG00015001140.1"/>
</dbReference>
<feature type="domain" description="Ras-associating" evidence="11">
    <location>
        <begin position="771"/>
        <end position="859"/>
    </location>
</feature>
<feature type="compositionally biased region" description="Polar residues" evidence="7">
    <location>
        <begin position="438"/>
        <end position="447"/>
    </location>
</feature>
<feature type="region of interest" description="Disordered" evidence="7">
    <location>
        <begin position="394"/>
        <end position="470"/>
    </location>
</feature>
<evidence type="ECO:0000256" key="3">
    <source>
        <dbReference type="ARBA" id="ARBA00022468"/>
    </source>
</evidence>